<dbReference type="OrthoDB" id="156473at2157"/>
<feature type="transmembrane region" description="Helical" evidence="1">
    <location>
        <begin position="33"/>
        <end position="53"/>
    </location>
</feature>
<keyword evidence="1" id="KW-1133">Transmembrane helix</keyword>
<feature type="transmembrane region" description="Helical" evidence="1">
    <location>
        <begin position="120"/>
        <end position="137"/>
    </location>
</feature>
<feature type="domain" description="EamA" evidence="2">
    <location>
        <begin position="4"/>
        <end position="136"/>
    </location>
</feature>
<evidence type="ECO:0000256" key="1">
    <source>
        <dbReference type="SAM" id="Phobius"/>
    </source>
</evidence>
<dbReference type="AlphaFoldDB" id="A0A151AJ36"/>
<name>A0A151AJ36_9EURY</name>
<dbReference type="Gene3D" id="1.10.3730.20">
    <property type="match status" value="1"/>
</dbReference>
<dbReference type="RefSeq" id="WP_066378528.1">
    <property type="nucleotide sequence ID" value="NZ_LTAZ01000001.1"/>
</dbReference>
<keyword evidence="4" id="KW-1185">Reference proteome</keyword>
<accession>A0A151AJ36</accession>
<dbReference type="PATRIC" id="fig|1008153.3.peg.256"/>
<gene>
    <name evidence="3" type="ORF">HAPAU_02530</name>
</gene>
<evidence type="ECO:0000259" key="2">
    <source>
        <dbReference type="Pfam" id="PF00892"/>
    </source>
</evidence>
<dbReference type="Pfam" id="PF00892">
    <property type="entry name" value="EamA"/>
    <property type="match status" value="1"/>
</dbReference>
<keyword evidence="1" id="KW-0472">Membrane</keyword>
<organism evidence="3 4">
    <name type="scientific">Halalkalicoccus paucihalophilus</name>
    <dbReference type="NCBI Taxonomy" id="1008153"/>
    <lineage>
        <taxon>Archaea</taxon>
        <taxon>Methanobacteriati</taxon>
        <taxon>Methanobacteriota</taxon>
        <taxon>Stenosarchaea group</taxon>
        <taxon>Halobacteria</taxon>
        <taxon>Halobacteriales</taxon>
        <taxon>Halococcaceae</taxon>
        <taxon>Halalkalicoccus</taxon>
    </lineage>
</organism>
<dbReference type="Proteomes" id="UP000075321">
    <property type="component" value="Unassembled WGS sequence"/>
</dbReference>
<dbReference type="SUPFAM" id="SSF103481">
    <property type="entry name" value="Multidrug resistance efflux transporter EmrE"/>
    <property type="match status" value="1"/>
</dbReference>
<protein>
    <submittedName>
        <fullName evidence="3">EamA-like transporter family protein</fullName>
    </submittedName>
</protein>
<feature type="transmembrane region" description="Helical" evidence="1">
    <location>
        <begin position="65"/>
        <end position="85"/>
    </location>
</feature>
<dbReference type="EMBL" id="LTAZ01000001">
    <property type="protein sequence ID" value="KYH27585.1"/>
    <property type="molecule type" value="Genomic_DNA"/>
</dbReference>
<evidence type="ECO:0000313" key="3">
    <source>
        <dbReference type="EMBL" id="KYH27585.1"/>
    </source>
</evidence>
<comment type="caution">
    <text evidence="3">The sequence shown here is derived from an EMBL/GenBank/DDBJ whole genome shotgun (WGS) entry which is preliminary data.</text>
</comment>
<keyword evidence="1" id="KW-0812">Transmembrane</keyword>
<feature type="transmembrane region" description="Helical" evidence="1">
    <location>
        <begin position="91"/>
        <end position="113"/>
    </location>
</feature>
<sequence>MNYIGWTVLALLAYTVFPPLVNLATRTVPSAVVTLVAASAFTLGAAGVVVYRGERVVPYLLSGDAKYMYAAGIALTVGLLAYYYALSVGPVSVVVPVFGMFVVTSSLLGIVLLEEPLTARKLLGIAFAALAIYLIAVE</sequence>
<dbReference type="GO" id="GO:0016020">
    <property type="term" value="C:membrane"/>
    <property type="evidence" value="ECO:0007669"/>
    <property type="project" value="InterPro"/>
</dbReference>
<dbReference type="InterPro" id="IPR037185">
    <property type="entry name" value="EmrE-like"/>
</dbReference>
<dbReference type="InterPro" id="IPR000620">
    <property type="entry name" value="EamA_dom"/>
</dbReference>
<evidence type="ECO:0000313" key="4">
    <source>
        <dbReference type="Proteomes" id="UP000075321"/>
    </source>
</evidence>
<reference evidence="3 4" key="1">
    <citation type="submission" date="2016-02" db="EMBL/GenBank/DDBJ databases">
        <title>Genome sequence of Halalkalicoccus paucihalophilus DSM 24557.</title>
        <authorList>
            <person name="Poehlein A."/>
            <person name="Daniel R."/>
        </authorList>
    </citation>
    <scope>NUCLEOTIDE SEQUENCE [LARGE SCALE GENOMIC DNA]</scope>
    <source>
        <strain evidence="3 4">DSM 24557</strain>
    </source>
</reference>
<proteinExistence type="predicted"/>